<protein>
    <submittedName>
        <fullName evidence="1">Uncharacterized protein</fullName>
    </submittedName>
</protein>
<evidence type="ECO:0000313" key="2">
    <source>
        <dbReference type="Proteomes" id="UP000039324"/>
    </source>
</evidence>
<evidence type="ECO:0000313" key="1">
    <source>
        <dbReference type="EMBL" id="CEP02180.1"/>
    </source>
</evidence>
<proteinExistence type="predicted"/>
<dbReference type="Proteomes" id="UP000039324">
    <property type="component" value="Unassembled WGS sequence"/>
</dbReference>
<reference evidence="1 2" key="1">
    <citation type="submission" date="2015-02" db="EMBL/GenBank/DDBJ databases">
        <authorList>
            <person name="Chooi Y.-H."/>
        </authorList>
    </citation>
    <scope>NUCLEOTIDE SEQUENCE [LARGE SCALE GENOMIC DNA]</scope>
    <source>
        <strain evidence="1">E3</strain>
    </source>
</reference>
<sequence length="167" mass="17923">MCATRWPGVHPYQLNWTLVLSPPPISTSISSSLLPNVMKLDTSPGTPELLNVADTTPCPQVTHNALSTERARSGDLHKARNASWTRSFPSWAGPGLSDTSSAAALNYRTHRTDGPVVLTGIFSPPGTSVGLPPSITNCEVADGTGWFLYTSYHTACTMRSGHRTCTR</sequence>
<accession>A0A0G4J3Q7</accession>
<gene>
    <name evidence="1" type="ORF">PBRA_002445</name>
</gene>
<keyword evidence="2" id="KW-1185">Reference proteome</keyword>
<organism evidence="1 2">
    <name type="scientific">Plasmodiophora brassicae</name>
    <name type="common">Clubroot disease agent</name>
    <dbReference type="NCBI Taxonomy" id="37360"/>
    <lineage>
        <taxon>Eukaryota</taxon>
        <taxon>Sar</taxon>
        <taxon>Rhizaria</taxon>
        <taxon>Endomyxa</taxon>
        <taxon>Phytomyxea</taxon>
        <taxon>Plasmodiophorida</taxon>
        <taxon>Plasmodiophoridae</taxon>
        <taxon>Plasmodiophora</taxon>
    </lineage>
</organism>
<dbReference type="EMBL" id="CDSF01000122">
    <property type="protein sequence ID" value="CEP02180.1"/>
    <property type="molecule type" value="Genomic_DNA"/>
</dbReference>
<dbReference type="AlphaFoldDB" id="A0A0G4J3Q7"/>
<name>A0A0G4J3Q7_PLABS</name>